<feature type="region of interest" description="Disordered" evidence="1">
    <location>
        <begin position="107"/>
        <end position="163"/>
    </location>
</feature>
<gene>
    <name evidence="3" type="ORF">LIER_09882</name>
</gene>
<dbReference type="EMBL" id="BAABME010001713">
    <property type="protein sequence ID" value="GAA0151088.1"/>
    <property type="molecule type" value="Genomic_DNA"/>
</dbReference>
<evidence type="ECO:0000256" key="2">
    <source>
        <dbReference type="SAM" id="Phobius"/>
    </source>
</evidence>
<comment type="caution">
    <text evidence="3">The sequence shown here is derived from an EMBL/GenBank/DDBJ whole genome shotgun (WGS) entry which is preliminary data.</text>
</comment>
<evidence type="ECO:0000313" key="3">
    <source>
        <dbReference type="EMBL" id="GAA0151088.1"/>
    </source>
</evidence>
<accession>A0AAV3PIM1</accession>
<keyword evidence="2" id="KW-0472">Membrane</keyword>
<evidence type="ECO:0000313" key="4">
    <source>
        <dbReference type="Proteomes" id="UP001454036"/>
    </source>
</evidence>
<dbReference type="AlphaFoldDB" id="A0AAV3PIM1"/>
<proteinExistence type="predicted"/>
<organism evidence="3 4">
    <name type="scientific">Lithospermum erythrorhizon</name>
    <name type="common">Purple gromwell</name>
    <name type="synonym">Lithospermum officinale var. erythrorhizon</name>
    <dbReference type="NCBI Taxonomy" id="34254"/>
    <lineage>
        <taxon>Eukaryota</taxon>
        <taxon>Viridiplantae</taxon>
        <taxon>Streptophyta</taxon>
        <taxon>Embryophyta</taxon>
        <taxon>Tracheophyta</taxon>
        <taxon>Spermatophyta</taxon>
        <taxon>Magnoliopsida</taxon>
        <taxon>eudicotyledons</taxon>
        <taxon>Gunneridae</taxon>
        <taxon>Pentapetalae</taxon>
        <taxon>asterids</taxon>
        <taxon>lamiids</taxon>
        <taxon>Boraginales</taxon>
        <taxon>Boraginaceae</taxon>
        <taxon>Boraginoideae</taxon>
        <taxon>Lithospermeae</taxon>
        <taxon>Lithospermum</taxon>
    </lineage>
</organism>
<keyword evidence="2" id="KW-1133">Transmembrane helix</keyword>
<reference evidence="3 4" key="1">
    <citation type="submission" date="2024-01" db="EMBL/GenBank/DDBJ databases">
        <title>The complete chloroplast genome sequence of Lithospermum erythrorhizon: insights into the phylogenetic relationship among Boraginaceae species and the maternal lineages of purple gromwells.</title>
        <authorList>
            <person name="Okada T."/>
            <person name="Watanabe K."/>
        </authorList>
    </citation>
    <scope>NUCLEOTIDE SEQUENCE [LARGE SCALE GENOMIC DNA]</scope>
</reference>
<name>A0AAV3PIM1_LITER</name>
<feature type="compositionally biased region" description="Acidic residues" evidence="1">
    <location>
        <begin position="122"/>
        <end position="142"/>
    </location>
</feature>
<dbReference type="Proteomes" id="UP001454036">
    <property type="component" value="Unassembled WGS sequence"/>
</dbReference>
<feature type="compositionally biased region" description="Acidic residues" evidence="1">
    <location>
        <begin position="151"/>
        <end position="160"/>
    </location>
</feature>
<sequence length="194" mass="22314">MKFFFKVASILAISIILFKVLVIFSYSIQKSHVYYFLQFTSNKIFMVTIFNIIVYTIMYKNIKSSYTDDDFNELFPSFCYTCKQEEEEYHQPVAPCNSSCEDQNESLGNSNVDNECNLSNSSDDDDDDTGQYDSDGYFEDSDGSSGGGEIGWDDDDEDKAYDETLDSRIEDFIAKVTGLWREEKLAEYLYNPGQ</sequence>
<dbReference type="PANTHER" id="PTHR36595">
    <property type="entry name" value="TRANSMEMBRANE PROTEIN"/>
    <property type="match status" value="1"/>
</dbReference>
<feature type="transmembrane region" description="Helical" evidence="2">
    <location>
        <begin position="34"/>
        <end position="57"/>
    </location>
</feature>
<keyword evidence="4" id="KW-1185">Reference proteome</keyword>
<feature type="transmembrane region" description="Helical" evidence="2">
    <location>
        <begin position="7"/>
        <end position="28"/>
    </location>
</feature>
<keyword evidence="2" id="KW-0812">Transmembrane</keyword>
<evidence type="ECO:0000256" key="1">
    <source>
        <dbReference type="SAM" id="MobiDB-lite"/>
    </source>
</evidence>
<dbReference type="PANTHER" id="PTHR36595:SF2">
    <property type="entry name" value="SERINE_THREONINE-PROTEIN KINASE FHKB-RELATED"/>
    <property type="match status" value="1"/>
</dbReference>
<protein>
    <submittedName>
        <fullName evidence="3">Uncharacterized protein</fullName>
    </submittedName>
</protein>